<feature type="compositionally biased region" description="Basic and acidic residues" evidence="1">
    <location>
        <begin position="443"/>
        <end position="455"/>
    </location>
</feature>
<sequence>MSSLIRLNDALDLGARGVRWTGRRVCNVSEPCRVVHAHTEEMVLRIRLGLSVALACASAMVFVPSGAGAEGSSSAESASVSDAYEGVEFDVSSITADSPDASVTFSVPESVSATVTLAAEGAIDVDDTSTPIALSNGIGTTVVDMSAPLGSASVTATVVAVDANGATSRFADTIWLDTYDGETIVSTVGAQDVELQIIERQAAAGELSAAEASDAATAALSRTDADVVVSKSANLTCGGICVEGTLLWTDSAGGTHPIRQATVQIRERNVAESTDSLITEVTSDDAGTFSAEVSNPDPDEFDGPNRDVFVRVLADGPTFSIVRQSGPGPVYEGQFIDSPLSEEVSNGSIVTTDMTTNQTDPNNTAFSLQNALVIAGEYVLTMQDDPFDSIEVVFPNPESGSYFDTERLFVDALDRWDWDVMLHEYGHYVASELGTEDNPGGTHDSRDHLADTEGRNKDEGIRVAWGEGWPTYFAVSLLQEMNTAELGIPNVGDDHYQDTEDQEVDDDLEAGGKLGEDNEFTVMSILWDLFDTQEDDVDNITLGAKTIWTTLDDGDPKTLSAAYGLFTTAGSEFANDVNCVFSQHNVAPRIAGGVIAPMTSSASSPTISWTPGNGGINGTNDSFVVEYRTTTGELLFASDETEALRYRAPNAEWDAILADHDTAVVTVIGTETQAPETGPYRSCARTFTVDESAPGPVATSLAPKRFVDTRESGDTLDGEFEADGKRTAGSQYEVEFGGRGDVPADAQAVVANVTAIQPEGVGYVTAHACLDPAPLASSLNYTAGVNLGNEVIIGLDDDGHGCLFTSAAAHLTVDVVGFVAADSTYVPVDPARILESRIGDAFVTVDGLSEGIGRTSAGSNTTLQVAGRADVPEHVAAVIVNVTAVRTADTGYVTVHPCLDEIPNSASLNYVAGVNRGNDLIAPVDADGNICLFTSSGVDLTVDVVGAVLAGSTYQPVDPGRFLDTRESGETVDGDQAGDGKLAAGDQVTLSIAGRGDVPSGVSSVVVNVTAVQPEGVGFVTVHPCEDERPLAASLNYAAGVNGGNEIVALLDADGDLCLYASTATHLTVDVSGYLDGST</sequence>
<dbReference type="KEGG" id="aym:YM304_22880"/>
<proteinExistence type="predicted"/>
<evidence type="ECO:0000256" key="1">
    <source>
        <dbReference type="SAM" id="MobiDB-lite"/>
    </source>
</evidence>
<evidence type="ECO:0008006" key="4">
    <source>
        <dbReference type="Google" id="ProtNLM"/>
    </source>
</evidence>
<dbReference type="Proteomes" id="UP000011863">
    <property type="component" value="Chromosome"/>
</dbReference>
<feature type="region of interest" description="Disordered" evidence="1">
    <location>
        <begin position="433"/>
        <end position="455"/>
    </location>
</feature>
<evidence type="ECO:0000313" key="3">
    <source>
        <dbReference type="Proteomes" id="UP000011863"/>
    </source>
</evidence>
<dbReference type="RefSeq" id="WP_015441849.1">
    <property type="nucleotide sequence ID" value="NC_020520.1"/>
</dbReference>
<dbReference type="AlphaFoldDB" id="A0A6C7E9A8"/>
<reference evidence="2 3" key="1">
    <citation type="journal article" date="2013" name="Int. J. Syst. Evol. Microbiol.">
        <title>Ilumatobacter nonamiense sp. nov. and Ilumatobacter coccineum sp. nov., isolated from seashore sand.</title>
        <authorList>
            <person name="Matsumoto A."/>
            <person name="Kasai H."/>
            <person name="Matsuo Y."/>
            <person name="Shizuri Y."/>
            <person name="Ichikawa N."/>
            <person name="Fujita N."/>
            <person name="Omura S."/>
            <person name="Takahashi Y."/>
        </authorList>
    </citation>
    <scope>NUCLEOTIDE SEQUENCE [LARGE SCALE GENOMIC DNA]</scope>
    <source>
        <strain evidence="3">NBRC 103263 / KCTC 29153 / YM16-304</strain>
    </source>
</reference>
<accession>A0A6C7E9A8</accession>
<keyword evidence="3" id="KW-1185">Reference proteome</keyword>
<dbReference type="EMBL" id="AP012057">
    <property type="protein sequence ID" value="BAN02602.1"/>
    <property type="molecule type" value="Genomic_DNA"/>
</dbReference>
<name>A0A6C7E9A8_ILUCY</name>
<organism evidence="2 3">
    <name type="scientific">Ilumatobacter coccineus (strain NBRC 103263 / KCTC 29153 / YM16-304)</name>
    <dbReference type="NCBI Taxonomy" id="1313172"/>
    <lineage>
        <taxon>Bacteria</taxon>
        <taxon>Bacillati</taxon>
        <taxon>Actinomycetota</taxon>
        <taxon>Acidimicrobiia</taxon>
        <taxon>Acidimicrobiales</taxon>
        <taxon>Ilumatobacteraceae</taxon>
        <taxon>Ilumatobacter</taxon>
    </lineage>
</organism>
<evidence type="ECO:0000313" key="2">
    <source>
        <dbReference type="EMBL" id="BAN02602.1"/>
    </source>
</evidence>
<dbReference type="OrthoDB" id="4855196at2"/>
<gene>
    <name evidence="2" type="ORF">YM304_22880</name>
</gene>
<protein>
    <recommendedName>
        <fullName evidence="4">Fibronectin type-III domain-containing protein</fullName>
    </recommendedName>
</protein>